<protein>
    <submittedName>
        <fullName evidence="4">Transcriptional regulator, TetR family</fullName>
    </submittedName>
</protein>
<dbReference type="SUPFAM" id="SSF46689">
    <property type="entry name" value="Homeodomain-like"/>
    <property type="match status" value="1"/>
</dbReference>
<evidence type="ECO:0000313" key="4">
    <source>
        <dbReference type="EMBL" id="SES95466.1"/>
    </source>
</evidence>
<dbReference type="AlphaFoldDB" id="A0A1I0AM54"/>
<keyword evidence="5" id="KW-1185">Reference proteome</keyword>
<dbReference type="Pfam" id="PF00440">
    <property type="entry name" value="TetR_N"/>
    <property type="match status" value="1"/>
</dbReference>
<dbReference type="GO" id="GO:0003677">
    <property type="term" value="F:DNA binding"/>
    <property type="evidence" value="ECO:0007669"/>
    <property type="project" value="UniProtKB-UniRule"/>
</dbReference>
<dbReference type="EMBL" id="FOIF01000024">
    <property type="protein sequence ID" value="SES95466.1"/>
    <property type="molecule type" value="Genomic_DNA"/>
</dbReference>
<name>A0A1I0AM54_9FIRM</name>
<organism evidence="4 5">
    <name type="scientific">Anaerobranca gottschalkii DSM 13577</name>
    <dbReference type="NCBI Taxonomy" id="1120990"/>
    <lineage>
        <taxon>Bacteria</taxon>
        <taxon>Bacillati</taxon>
        <taxon>Bacillota</taxon>
        <taxon>Clostridia</taxon>
        <taxon>Eubacteriales</taxon>
        <taxon>Proteinivoracaceae</taxon>
        <taxon>Anaerobranca</taxon>
    </lineage>
</organism>
<dbReference type="PROSITE" id="PS50977">
    <property type="entry name" value="HTH_TETR_2"/>
    <property type="match status" value="1"/>
</dbReference>
<dbReference type="OrthoDB" id="9814200at2"/>
<evidence type="ECO:0000256" key="1">
    <source>
        <dbReference type="ARBA" id="ARBA00023125"/>
    </source>
</evidence>
<evidence type="ECO:0000313" key="5">
    <source>
        <dbReference type="Proteomes" id="UP000243819"/>
    </source>
</evidence>
<dbReference type="PANTHER" id="PTHR43479:SF11">
    <property type="entry name" value="ACREF_ENVCD OPERON REPRESSOR-RELATED"/>
    <property type="match status" value="1"/>
</dbReference>
<accession>A0A1I0AM54</accession>
<feature type="domain" description="HTH tetR-type" evidence="3">
    <location>
        <begin position="3"/>
        <end position="64"/>
    </location>
</feature>
<evidence type="ECO:0000256" key="2">
    <source>
        <dbReference type="PROSITE-ProRule" id="PRU00335"/>
    </source>
</evidence>
<dbReference type="Proteomes" id="UP000243819">
    <property type="component" value="Unassembled WGS sequence"/>
</dbReference>
<dbReference type="STRING" id="1120990.SAMN03080614_102411"/>
<keyword evidence="1 2" id="KW-0238">DNA-binding</keyword>
<dbReference type="InterPro" id="IPR001647">
    <property type="entry name" value="HTH_TetR"/>
</dbReference>
<dbReference type="Gene3D" id="1.10.357.10">
    <property type="entry name" value="Tetracycline Repressor, domain 2"/>
    <property type="match status" value="1"/>
</dbReference>
<proteinExistence type="predicted"/>
<reference evidence="5" key="1">
    <citation type="submission" date="2016-10" db="EMBL/GenBank/DDBJ databases">
        <authorList>
            <person name="Varghese N."/>
            <person name="Submissions S."/>
        </authorList>
    </citation>
    <scope>NUCLEOTIDE SEQUENCE [LARGE SCALE GENOMIC DNA]</scope>
    <source>
        <strain evidence="5">DSM 13577</strain>
    </source>
</reference>
<dbReference type="InterPro" id="IPR009057">
    <property type="entry name" value="Homeodomain-like_sf"/>
</dbReference>
<dbReference type="RefSeq" id="WP_091350688.1">
    <property type="nucleotide sequence ID" value="NZ_FOIF01000024.1"/>
</dbReference>
<dbReference type="InterPro" id="IPR050624">
    <property type="entry name" value="HTH-type_Tx_Regulator"/>
</dbReference>
<gene>
    <name evidence="4" type="ORF">SAMN03080614_102411</name>
</gene>
<evidence type="ECO:0000259" key="3">
    <source>
        <dbReference type="PROSITE" id="PS50977"/>
    </source>
</evidence>
<feature type="DNA-binding region" description="H-T-H motif" evidence="2">
    <location>
        <begin position="27"/>
        <end position="46"/>
    </location>
</feature>
<sequence length="202" mass="23662">MSQEKKELLYGATLSLIAESHHLGSIKVADIAAKANMGKSTVYEYFDSKEQLIAESLIFMFKKGIEAFEKIVSEDRSFKETFFILLDNLADCMDKNKRMLDYMTMNEYNFAIHQTVKSIMLEKFEEIRLTYFKAVEKLVDKSIKEGIVKVKPEKFDWYMAVVNSMTYMFIHKQNFPEFNHLTDEEVKEKAYSAFLTILNNNF</sequence>
<dbReference type="PANTHER" id="PTHR43479">
    <property type="entry name" value="ACREF/ENVCD OPERON REPRESSOR-RELATED"/>
    <property type="match status" value="1"/>
</dbReference>